<feature type="region of interest" description="Disordered" evidence="1">
    <location>
        <begin position="280"/>
        <end position="303"/>
    </location>
</feature>
<dbReference type="EMBL" id="JACOON010000002">
    <property type="protein sequence ID" value="MBC5647688.1"/>
    <property type="molecule type" value="Genomic_DNA"/>
</dbReference>
<keyword evidence="2" id="KW-1133">Transmembrane helix</keyword>
<dbReference type="Gene3D" id="2.60.40.1120">
    <property type="entry name" value="Carboxypeptidase-like, regulatory domain"/>
    <property type="match status" value="2"/>
</dbReference>
<keyword evidence="3" id="KW-0732">Signal</keyword>
<dbReference type="SUPFAM" id="SSF49464">
    <property type="entry name" value="Carboxypeptidase regulatory domain-like"/>
    <property type="match status" value="2"/>
</dbReference>
<evidence type="ECO:0000313" key="4">
    <source>
        <dbReference type="EMBL" id="MBC5647688.1"/>
    </source>
</evidence>
<accession>A0ABR7ED35</accession>
<proteinExistence type="predicted"/>
<feature type="signal peptide" evidence="3">
    <location>
        <begin position="1"/>
        <end position="25"/>
    </location>
</feature>
<evidence type="ECO:0000313" key="5">
    <source>
        <dbReference type="Proteomes" id="UP000606889"/>
    </source>
</evidence>
<name>A0ABR7ED35_9FIRM</name>
<feature type="transmembrane region" description="Helical" evidence="2">
    <location>
        <begin position="310"/>
        <end position="330"/>
    </location>
</feature>
<evidence type="ECO:0000256" key="1">
    <source>
        <dbReference type="SAM" id="MobiDB-lite"/>
    </source>
</evidence>
<feature type="compositionally biased region" description="Low complexity" evidence="1">
    <location>
        <begin position="280"/>
        <end position="299"/>
    </location>
</feature>
<keyword evidence="2" id="KW-0812">Transmembrane</keyword>
<keyword evidence="5" id="KW-1185">Reference proteome</keyword>
<sequence>MKKKTAFLLTIVCALVLLVPSIAFADGPFKEYAFNIELVEWEGPNPESIKVPATITVVDKDGNTYVTEYPVGADSVEAKAGYGMNRITIEADGYQTVTLDAQCDSYLTPIESFILKPIVDKNSICELFGMVTDEDGNPIPGAEVNWGNYGTFTDDSGFYALEAQPGTANLMVSAEGFALYAEPVSLSEGGMNKDVVLSPAQTAVLSGTVTDAGGNPVSGAEVNWDNYGTFTDATGFYSMEVEPGTANLMVSADGFELYSEPLSIDGDSTKHVLLTAAETAAAETETGDGQTDQTSSDSSKAPKTGDEADIFPYLLLAVACAAVLFAALRYRRAYNR</sequence>
<dbReference type="InterPro" id="IPR008969">
    <property type="entry name" value="CarboxyPept-like_regulatory"/>
</dbReference>
<reference evidence="4 5" key="1">
    <citation type="submission" date="2020-08" db="EMBL/GenBank/DDBJ databases">
        <title>Genome public.</title>
        <authorList>
            <person name="Liu C."/>
            <person name="Sun Q."/>
        </authorList>
    </citation>
    <scope>NUCLEOTIDE SEQUENCE [LARGE SCALE GENOMIC DNA]</scope>
    <source>
        <strain evidence="4 5">NSJ-35</strain>
    </source>
</reference>
<feature type="chain" id="PRO_5046227168" evidence="3">
    <location>
        <begin position="26"/>
        <end position="336"/>
    </location>
</feature>
<evidence type="ECO:0000256" key="3">
    <source>
        <dbReference type="SAM" id="SignalP"/>
    </source>
</evidence>
<evidence type="ECO:0000256" key="2">
    <source>
        <dbReference type="SAM" id="Phobius"/>
    </source>
</evidence>
<dbReference type="Proteomes" id="UP000606889">
    <property type="component" value="Unassembled WGS sequence"/>
</dbReference>
<dbReference type="RefSeq" id="WP_186857207.1">
    <property type="nucleotide sequence ID" value="NZ_JACOON010000002.1"/>
</dbReference>
<comment type="caution">
    <text evidence="4">The sequence shown here is derived from an EMBL/GenBank/DDBJ whole genome shotgun (WGS) entry which is preliminary data.</text>
</comment>
<keyword evidence="2" id="KW-0472">Membrane</keyword>
<protein>
    <submittedName>
        <fullName evidence="4">Carboxypeptidase regulatory-like domain-containing protein</fullName>
    </submittedName>
</protein>
<gene>
    <name evidence="4" type="ORF">H8S18_05020</name>
</gene>
<organism evidence="4 5">
    <name type="scientific">Christensenella tenuis</name>
    <dbReference type="NCBI Taxonomy" id="2763033"/>
    <lineage>
        <taxon>Bacteria</taxon>
        <taxon>Bacillati</taxon>
        <taxon>Bacillota</taxon>
        <taxon>Clostridia</taxon>
        <taxon>Christensenellales</taxon>
        <taxon>Christensenellaceae</taxon>
        <taxon>Christensenella</taxon>
    </lineage>
</organism>
<dbReference type="Pfam" id="PF13620">
    <property type="entry name" value="CarboxypepD_reg"/>
    <property type="match status" value="2"/>
</dbReference>